<accession>A0A2A6D2A4</accession>
<dbReference type="EnsemblMetazoa" id="PPA20765.1">
    <property type="protein sequence ID" value="PPA20765.1"/>
    <property type="gene ID" value="WBGene00110319"/>
</dbReference>
<reference evidence="1" key="2">
    <citation type="submission" date="2022-06" db="UniProtKB">
        <authorList>
            <consortium name="EnsemblMetazoa"/>
        </authorList>
    </citation>
    <scope>IDENTIFICATION</scope>
    <source>
        <strain evidence="1">PS312</strain>
    </source>
</reference>
<accession>A0A8R1UF32</accession>
<gene>
    <name evidence="1" type="primary">WBGene00110319</name>
</gene>
<evidence type="ECO:0000313" key="2">
    <source>
        <dbReference type="Proteomes" id="UP000005239"/>
    </source>
</evidence>
<dbReference type="AlphaFoldDB" id="A0A2A6D2A4"/>
<evidence type="ECO:0000313" key="1">
    <source>
        <dbReference type="EnsemblMetazoa" id="PPA20765.1"/>
    </source>
</evidence>
<keyword evidence="2" id="KW-1185">Reference proteome</keyword>
<sequence length="172" mass="18971">MTANVLRLSIEDTHLVRAPGSRMLSDHQEPDLNPGDMNNPCGQATSAQSRRVLNDELHDGSHLVLENEVQANVDWDPYLGSWYYQLKRRPYYFKRATCIVTTPATPLSAVCNCAPLPTMKPMPPGVIASPEQPAIDAPRMLGGAIYCAISEWIFLSDASYNEISIHAATCVQ</sequence>
<dbReference type="Proteomes" id="UP000005239">
    <property type="component" value="Unassembled WGS sequence"/>
</dbReference>
<name>A0A2A6D2A4_PRIPA</name>
<reference evidence="2" key="1">
    <citation type="journal article" date="2008" name="Nat. Genet.">
        <title>The Pristionchus pacificus genome provides a unique perspective on nematode lifestyle and parasitism.</title>
        <authorList>
            <person name="Dieterich C."/>
            <person name="Clifton S.W."/>
            <person name="Schuster L.N."/>
            <person name="Chinwalla A."/>
            <person name="Delehaunty K."/>
            <person name="Dinkelacker I."/>
            <person name="Fulton L."/>
            <person name="Fulton R."/>
            <person name="Godfrey J."/>
            <person name="Minx P."/>
            <person name="Mitreva M."/>
            <person name="Roeseler W."/>
            <person name="Tian H."/>
            <person name="Witte H."/>
            <person name="Yang S.P."/>
            <person name="Wilson R.K."/>
            <person name="Sommer R.J."/>
        </authorList>
    </citation>
    <scope>NUCLEOTIDE SEQUENCE [LARGE SCALE GENOMIC DNA]</scope>
    <source>
        <strain evidence="2">PS312</strain>
    </source>
</reference>
<protein>
    <submittedName>
        <fullName evidence="1">Uncharacterized protein</fullName>
    </submittedName>
</protein>
<proteinExistence type="predicted"/>
<organism evidence="1 2">
    <name type="scientific">Pristionchus pacificus</name>
    <name type="common">Parasitic nematode worm</name>
    <dbReference type="NCBI Taxonomy" id="54126"/>
    <lineage>
        <taxon>Eukaryota</taxon>
        <taxon>Metazoa</taxon>
        <taxon>Ecdysozoa</taxon>
        <taxon>Nematoda</taxon>
        <taxon>Chromadorea</taxon>
        <taxon>Rhabditida</taxon>
        <taxon>Rhabditina</taxon>
        <taxon>Diplogasteromorpha</taxon>
        <taxon>Diplogasteroidea</taxon>
        <taxon>Neodiplogasteridae</taxon>
        <taxon>Pristionchus</taxon>
    </lineage>
</organism>